<evidence type="ECO:0000313" key="2">
    <source>
        <dbReference type="EMBL" id="CAJ2505412.1"/>
    </source>
</evidence>
<feature type="region of interest" description="Disordered" evidence="1">
    <location>
        <begin position="1"/>
        <end position="31"/>
    </location>
</feature>
<protein>
    <submittedName>
        <fullName evidence="2">Uu.00g128060.m01.CDS01</fullName>
    </submittedName>
</protein>
<gene>
    <name evidence="2" type="ORF">KHLLAP_LOCUS5880</name>
</gene>
<dbReference type="EMBL" id="CAUWAG010000007">
    <property type="protein sequence ID" value="CAJ2505412.1"/>
    <property type="molecule type" value="Genomic_DNA"/>
</dbReference>
<dbReference type="AlphaFoldDB" id="A0AAI8VIA3"/>
<reference evidence="2" key="1">
    <citation type="submission" date="2023-10" db="EMBL/GenBank/DDBJ databases">
        <authorList>
            <person name="Hackl T."/>
        </authorList>
    </citation>
    <scope>NUCLEOTIDE SEQUENCE</scope>
</reference>
<proteinExistence type="predicted"/>
<accession>A0AAI8VIA3</accession>
<sequence length="198" mass="21800">MLPPLAKPPFAEFGPRNKGDQFPVNPGETERAEHGELLKAKCAATGALIAFTADRKPPADVPNKFVANIPFSRSRIVWSEHLENLKKVVGTGEKVGSGTLNAWIQYPDDDALVVEDDETGFDSDKKEDSRSTIKEFKDVIEGAVKALVADEDRWSWVTRKPAKKGRMTVGDGRVKYKPKGQKEHQSKTGSGSHRSAEE</sequence>
<dbReference type="Proteomes" id="UP001295740">
    <property type="component" value="Unassembled WGS sequence"/>
</dbReference>
<organism evidence="2 3">
    <name type="scientific">Anthostomella pinea</name>
    <dbReference type="NCBI Taxonomy" id="933095"/>
    <lineage>
        <taxon>Eukaryota</taxon>
        <taxon>Fungi</taxon>
        <taxon>Dikarya</taxon>
        <taxon>Ascomycota</taxon>
        <taxon>Pezizomycotina</taxon>
        <taxon>Sordariomycetes</taxon>
        <taxon>Xylariomycetidae</taxon>
        <taxon>Xylariales</taxon>
        <taxon>Xylariaceae</taxon>
        <taxon>Anthostomella</taxon>
    </lineage>
</organism>
<comment type="caution">
    <text evidence="2">The sequence shown here is derived from an EMBL/GenBank/DDBJ whole genome shotgun (WGS) entry which is preliminary data.</text>
</comment>
<name>A0AAI8VIA3_9PEZI</name>
<keyword evidence="3" id="KW-1185">Reference proteome</keyword>
<feature type="compositionally biased region" description="Polar residues" evidence="1">
    <location>
        <begin position="187"/>
        <end position="198"/>
    </location>
</feature>
<evidence type="ECO:0000313" key="3">
    <source>
        <dbReference type="Proteomes" id="UP001295740"/>
    </source>
</evidence>
<feature type="region of interest" description="Disordered" evidence="1">
    <location>
        <begin position="159"/>
        <end position="198"/>
    </location>
</feature>
<evidence type="ECO:0000256" key="1">
    <source>
        <dbReference type="SAM" id="MobiDB-lite"/>
    </source>
</evidence>